<feature type="compositionally biased region" description="Basic and acidic residues" evidence="1">
    <location>
        <begin position="150"/>
        <end position="159"/>
    </location>
</feature>
<dbReference type="OrthoDB" id="2380090at2759"/>
<evidence type="ECO:0000313" key="2">
    <source>
        <dbReference type="EMBL" id="CAG8767406.1"/>
    </source>
</evidence>
<evidence type="ECO:0000313" key="3">
    <source>
        <dbReference type="Proteomes" id="UP000789759"/>
    </source>
</evidence>
<feature type="region of interest" description="Disordered" evidence="1">
    <location>
        <begin position="133"/>
        <end position="159"/>
    </location>
</feature>
<protein>
    <submittedName>
        <fullName evidence="2">7373_t:CDS:1</fullName>
    </submittedName>
</protein>
<name>A0A9N9J844_9GLOM</name>
<accession>A0A9N9J844</accession>
<proteinExistence type="predicted"/>
<organism evidence="2 3">
    <name type="scientific">Cetraspora pellucida</name>
    <dbReference type="NCBI Taxonomy" id="1433469"/>
    <lineage>
        <taxon>Eukaryota</taxon>
        <taxon>Fungi</taxon>
        <taxon>Fungi incertae sedis</taxon>
        <taxon>Mucoromycota</taxon>
        <taxon>Glomeromycotina</taxon>
        <taxon>Glomeromycetes</taxon>
        <taxon>Diversisporales</taxon>
        <taxon>Gigasporaceae</taxon>
        <taxon>Cetraspora</taxon>
    </lineage>
</organism>
<dbReference type="AlphaFoldDB" id="A0A9N9J844"/>
<sequence length="159" mass="17677">MSKKNPSDLSNKIDPTFISGVPFGVVYDGYGDPPIDNAFKLVNLPYERFKNLGRVEKYVEQMKYLFWAAGQPQPNISTNTCNTDADIATIEKGVKNTSFRENTLTRSNISTDVTDVIVIESDSDMEISAEETINSDNSGNGWVVDVTGENDNRNKMPQL</sequence>
<gene>
    <name evidence="2" type="ORF">CPELLU_LOCUS15666</name>
</gene>
<evidence type="ECO:0000256" key="1">
    <source>
        <dbReference type="SAM" id="MobiDB-lite"/>
    </source>
</evidence>
<dbReference type="Proteomes" id="UP000789759">
    <property type="component" value="Unassembled WGS sequence"/>
</dbReference>
<keyword evidence="3" id="KW-1185">Reference proteome</keyword>
<comment type="caution">
    <text evidence="2">The sequence shown here is derived from an EMBL/GenBank/DDBJ whole genome shotgun (WGS) entry which is preliminary data.</text>
</comment>
<reference evidence="2" key="1">
    <citation type="submission" date="2021-06" db="EMBL/GenBank/DDBJ databases">
        <authorList>
            <person name="Kallberg Y."/>
            <person name="Tangrot J."/>
            <person name="Rosling A."/>
        </authorList>
    </citation>
    <scope>NUCLEOTIDE SEQUENCE</scope>
    <source>
        <strain evidence="2">FL966</strain>
    </source>
</reference>
<dbReference type="EMBL" id="CAJVQA010021138">
    <property type="protein sequence ID" value="CAG8767406.1"/>
    <property type="molecule type" value="Genomic_DNA"/>
</dbReference>